<name>A0ABP1IL49_9EUKA</name>
<dbReference type="InterPro" id="IPR050645">
    <property type="entry name" value="Histidine_acid_phosphatase"/>
</dbReference>
<evidence type="ECO:0000256" key="2">
    <source>
        <dbReference type="ARBA" id="ARBA00022801"/>
    </source>
</evidence>
<dbReference type="EMBL" id="CAXDID020000439">
    <property type="protein sequence ID" value="CAL6091855.1"/>
    <property type="molecule type" value="Genomic_DNA"/>
</dbReference>
<comment type="similarity">
    <text evidence="1">Belongs to the histidine acid phosphatase family.</text>
</comment>
<sequence>MQIIIYSISIKEIKQVFISTRHGIRTPFKGLPDDTIQWNCPQAHIKFQNNNQNLSNRSLKLNFDVKKLIKGSCYHGQLSQEGYDQHLQLAKYWSSLYNINNETIEKWKTRSTVIDRVRLSLSGQLSQIKQQNINVKVGSKFFDSAIVPGNCSNDKVYQNLIMSRVDPKLAELEILRTKTKWNASWDQFGDHFKSRLAMNLPLPDNVVISDAQFAMQQMDDAWKACYQNPNQQELDKYLIMTIGPLVSDIIKNQRENQNYIVSGHDTTIAPLAAILIQKDQWTGKQPYFASFISIELWDYDQQETVKIRVQNLMMILQAFMLFKGHVAQLNVPQFSFNSIYKSMRLITKNKFVYVMNDLIF</sequence>
<dbReference type="PANTHER" id="PTHR11567">
    <property type="entry name" value="ACID PHOSPHATASE-RELATED"/>
    <property type="match status" value="1"/>
</dbReference>
<dbReference type="SUPFAM" id="SSF53254">
    <property type="entry name" value="Phosphoglycerate mutase-like"/>
    <property type="match status" value="1"/>
</dbReference>
<dbReference type="EMBL" id="CAXDID020000080">
    <property type="protein sequence ID" value="CAL6018479.1"/>
    <property type="molecule type" value="Genomic_DNA"/>
</dbReference>
<evidence type="ECO:0000313" key="4">
    <source>
        <dbReference type="EMBL" id="CAL6091855.1"/>
    </source>
</evidence>
<protein>
    <submittedName>
        <fullName evidence="3">Acid_phosphatase</fullName>
    </submittedName>
</protein>
<keyword evidence="2" id="KW-0378">Hydrolase</keyword>
<dbReference type="InterPro" id="IPR029033">
    <property type="entry name" value="His_PPase_superfam"/>
</dbReference>
<evidence type="ECO:0000313" key="5">
    <source>
        <dbReference type="Proteomes" id="UP001642409"/>
    </source>
</evidence>
<dbReference type="PANTHER" id="PTHR11567:SF110">
    <property type="entry name" value="2-PHOSPHOXYLOSE PHOSPHATASE 1"/>
    <property type="match status" value="1"/>
</dbReference>
<comment type="caution">
    <text evidence="3">The sequence shown here is derived from an EMBL/GenBank/DDBJ whole genome shotgun (WGS) entry which is preliminary data.</text>
</comment>
<gene>
    <name evidence="3" type="ORF">HINF_LOCUS26491</name>
    <name evidence="4" type="ORF">HINF_LOCUS65986</name>
</gene>
<evidence type="ECO:0000256" key="1">
    <source>
        <dbReference type="ARBA" id="ARBA00005375"/>
    </source>
</evidence>
<organism evidence="3 5">
    <name type="scientific">Hexamita inflata</name>
    <dbReference type="NCBI Taxonomy" id="28002"/>
    <lineage>
        <taxon>Eukaryota</taxon>
        <taxon>Metamonada</taxon>
        <taxon>Diplomonadida</taxon>
        <taxon>Hexamitidae</taxon>
        <taxon>Hexamitinae</taxon>
        <taxon>Hexamita</taxon>
    </lineage>
</organism>
<dbReference type="Pfam" id="PF00328">
    <property type="entry name" value="His_Phos_2"/>
    <property type="match status" value="1"/>
</dbReference>
<keyword evidence="5" id="KW-1185">Reference proteome</keyword>
<dbReference type="Proteomes" id="UP001642409">
    <property type="component" value="Unassembled WGS sequence"/>
</dbReference>
<dbReference type="Gene3D" id="3.40.50.1240">
    <property type="entry name" value="Phosphoglycerate mutase-like"/>
    <property type="match status" value="1"/>
</dbReference>
<proteinExistence type="inferred from homology"/>
<accession>A0ABP1IL49</accession>
<evidence type="ECO:0000313" key="3">
    <source>
        <dbReference type="EMBL" id="CAL6018479.1"/>
    </source>
</evidence>
<dbReference type="InterPro" id="IPR000560">
    <property type="entry name" value="His_Pase_clade-2"/>
</dbReference>
<reference evidence="3 5" key="1">
    <citation type="submission" date="2024-07" db="EMBL/GenBank/DDBJ databases">
        <authorList>
            <person name="Akdeniz Z."/>
        </authorList>
    </citation>
    <scope>NUCLEOTIDE SEQUENCE [LARGE SCALE GENOMIC DNA]</scope>
</reference>